<gene>
    <name evidence="2" type="ORF">BCR32DRAFT_275945</name>
</gene>
<evidence type="ECO:0000256" key="1">
    <source>
        <dbReference type="SAM" id="Phobius"/>
    </source>
</evidence>
<keyword evidence="1" id="KW-0812">Transmembrane</keyword>
<accession>A0A1Y1XJB8</accession>
<dbReference type="AlphaFoldDB" id="A0A1Y1XJB8"/>
<keyword evidence="1" id="KW-1133">Transmembrane helix</keyword>
<feature type="transmembrane region" description="Helical" evidence="1">
    <location>
        <begin position="73"/>
        <end position="90"/>
    </location>
</feature>
<reference evidence="2 3" key="1">
    <citation type="submission" date="2016-08" db="EMBL/GenBank/DDBJ databases">
        <title>A Parts List for Fungal Cellulosomes Revealed by Comparative Genomics.</title>
        <authorList>
            <consortium name="DOE Joint Genome Institute"/>
            <person name="Haitjema C.H."/>
            <person name="Gilmore S.P."/>
            <person name="Henske J.K."/>
            <person name="Solomon K.V."/>
            <person name="De Groot R."/>
            <person name="Kuo A."/>
            <person name="Mondo S.J."/>
            <person name="Salamov A.A."/>
            <person name="Labutti K."/>
            <person name="Zhao Z."/>
            <person name="Chiniquy J."/>
            <person name="Barry K."/>
            <person name="Brewer H.M."/>
            <person name="Purvine S.O."/>
            <person name="Wright A.T."/>
            <person name="Boxma B."/>
            <person name="Van Alen T."/>
            <person name="Hackstein J.H."/>
            <person name="Baker S.E."/>
            <person name="Grigoriev I.V."/>
            <person name="O'Malley M.A."/>
        </authorList>
    </citation>
    <scope>NUCLEOTIDE SEQUENCE [LARGE SCALE GENOMIC DNA]</scope>
    <source>
        <strain evidence="2 3">S4</strain>
    </source>
</reference>
<keyword evidence="1" id="KW-0472">Membrane</keyword>
<name>A0A1Y1XJB8_9FUNG</name>
<proteinExistence type="predicted"/>
<evidence type="ECO:0000313" key="2">
    <source>
        <dbReference type="EMBL" id="ORX85859.1"/>
    </source>
</evidence>
<sequence>MKKLNQRGDIPLSIWNGIIPIDQKELVDLIKGSPFSPDAVYEALFTSDKRIVTTCVINELIEADYLSRNIKRYMSFIVICSSAVLIGAIFSDYCSPISEHFIFFRYGL</sequence>
<dbReference type="Proteomes" id="UP000193944">
    <property type="component" value="Unassembled WGS sequence"/>
</dbReference>
<organism evidence="2 3">
    <name type="scientific">Anaeromyces robustus</name>
    <dbReference type="NCBI Taxonomy" id="1754192"/>
    <lineage>
        <taxon>Eukaryota</taxon>
        <taxon>Fungi</taxon>
        <taxon>Fungi incertae sedis</taxon>
        <taxon>Chytridiomycota</taxon>
        <taxon>Chytridiomycota incertae sedis</taxon>
        <taxon>Neocallimastigomycetes</taxon>
        <taxon>Neocallimastigales</taxon>
        <taxon>Neocallimastigaceae</taxon>
        <taxon>Anaeromyces</taxon>
    </lineage>
</organism>
<comment type="caution">
    <text evidence="2">The sequence shown here is derived from an EMBL/GenBank/DDBJ whole genome shotgun (WGS) entry which is preliminary data.</text>
</comment>
<dbReference type="EMBL" id="MCFG01000029">
    <property type="protein sequence ID" value="ORX85859.1"/>
    <property type="molecule type" value="Genomic_DNA"/>
</dbReference>
<reference evidence="2 3" key="2">
    <citation type="submission" date="2016-08" db="EMBL/GenBank/DDBJ databases">
        <title>Pervasive Adenine N6-methylation of Active Genes in Fungi.</title>
        <authorList>
            <consortium name="DOE Joint Genome Institute"/>
            <person name="Mondo S.J."/>
            <person name="Dannebaum R.O."/>
            <person name="Kuo R.C."/>
            <person name="Labutti K."/>
            <person name="Haridas S."/>
            <person name="Kuo A."/>
            <person name="Salamov A."/>
            <person name="Ahrendt S.R."/>
            <person name="Lipzen A."/>
            <person name="Sullivan W."/>
            <person name="Andreopoulos W.B."/>
            <person name="Clum A."/>
            <person name="Lindquist E."/>
            <person name="Daum C."/>
            <person name="Ramamoorthy G.K."/>
            <person name="Gryganskyi A."/>
            <person name="Culley D."/>
            <person name="Magnuson J.K."/>
            <person name="James T.Y."/>
            <person name="O'Malley M.A."/>
            <person name="Stajich J.E."/>
            <person name="Spatafora J.W."/>
            <person name="Visel A."/>
            <person name="Grigoriev I.V."/>
        </authorList>
    </citation>
    <scope>NUCLEOTIDE SEQUENCE [LARGE SCALE GENOMIC DNA]</scope>
    <source>
        <strain evidence="2 3">S4</strain>
    </source>
</reference>
<protein>
    <submittedName>
        <fullName evidence="2">Uncharacterized protein</fullName>
    </submittedName>
</protein>
<evidence type="ECO:0000313" key="3">
    <source>
        <dbReference type="Proteomes" id="UP000193944"/>
    </source>
</evidence>
<keyword evidence="3" id="KW-1185">Reference proteome</keyword>